<comment type="subcellular location">
    <subcellularLocation>
        <location evidence="10">Cytoplasm</location>
    </subcellularLocation>
</comment>
<dbReference type="Pfam" id="PF03054">
    <property type="entry name" value="tRNA_Me_trans"/>
    <property type="match status" value="1"/>
</dbReference>
<organism evidence="13 14">
    <name type="scientific">Propionibacterium acidifaciens F0233</name>
    <dbReference type="NCBI Taxonomy" id="553198"/>
    <lineage>
        <taxon>Bacteria</taxon>
        <taxon>Bacillati</taxon>
        <taxon>Actinomycetota</taxon>
        <taxon>Actinomycetes</taxon>
        <taxon>Propionibacteriales</taxon>
        <taxon>Propionibacteriaceae</taxon>
        <taxon>Propionibacterium</taxon>
    </lineage>
</organism>
<dbReference type="GeneID" id="95358655"/>
<dbReference type="InterPro" id="IPR014729">
    <property type="entry name" value="Rossmann-like_a/b/a_fold"/>
</dbReference>
<evidence type="ECO:0000256" key="4">
    <source>
        <dbReference type="ARBA" id="ARBA00022741"/>
    </source>
</evidence>
<keyword evidence="3 10" id="KW-0819">tRNA processing</keyword>
<evidence type="ECO:0000259" key="11">
    <source>
        <dbReference type="Pfam" id="PF20258"/>
    </source>
</evidence>
<keyword evidence="2 10" id="KW-0808">Transferase</keyword>
<dbReference type="CDD" id="cd01998">
    <property type="entry name" value="MnmA_TRMU-like"/>
    <property type="match status" value="1"/>
</dbReference>
<feature type="active site" description="Nucleophile" evidence="10">
    <location>
        <position position="89"/>
    </location>
</feature>
<feature type="active site" description="Cysteine persulfide intermediate" evidence="10">
    <location>
        <position position="187"/>
    </location>
</feature>
<dbReference type="InterPro" id="IPR023382">
    <property type="entry name" value="MnmA-like_central_sf"/>
</dbReference>
<dbReference type="Proteomes" id="UP000017052">
    <property type="component" value="Unassembled WGS sequence"/>
</dbReference>
<evidence type="ECO:0000256" key="3">
    <source>
        <dbReference type="ARBA" id="ARBA00022694"/>
    </source>
</evidence>
<dbReference type="GO" id="GO:0005524">
    <property type="term" value="F:ATP binding"/>
    <property type="evidence" value="ECO:0007669"/>
    <property type="project" value="UniProtKB-KW"/>
</dbReference>
<name>U2PX92_9ACTN</name>
<evidence type="ECO:0000256" key="9">
    <source>
        <dbReference type="ARBA" id="ARBA00056575"/>
    </source>
</evidence>
<evidence type="ECO:0000256" key="2">
    <source>
        <dbReference type="ARBA" id="ARBA00022679"/>
    </source>
</evidence>
<feature type="domain" description="tRNA-specific 2-thiouridylase MnmA-like C-terminal" evidence="11">
    <location>
        <begin position="290"/>
        <end position="342"/>
    </location>
</feature>
<evidence type="ECO:0000256" key="1">
    <source>
        <dbReference type="ARBA" id="ARBA00022555"/>
    </source>
</evidence>
<feature type="binding site" evidence="10">
    <location>
        <begin position="6"/>
        <end position="13"/>
    </location>
    <ligand>
        <name>ATP</name>
        <dbReference type="ChEBI" id="CHEBI:30616"/>
    </ligand>
</feature>
<dbReference type="FunFam" id="2.30.30.280:FF:000001">
    <property type="entry name" value="tRNA-specific 2-thiouridylase MnmA"/>
    <property type="match status" value="1"/>
</dbReference>
<keyword evidence="13" id="KW-0489">Methyltransferase</keyword>
<protein>
    <recommendedName>
        <fullName evidence="10">tRNA-specific 2-thiouridylase MnmA</fullName>
        <ecNumber evidence="10">2.8.1.13</ecNumber>
    </recommendedName>
</protein>
<accession>U2PX92</accession>
<dbReference type="GO" id="GO:0103016">
    <property type="term" value="F:tRNA-uridine 2-sulfurtransferase activity"/>
    <property type="evidence" value="ECO:0007669"/>
    <property type="project" value="UniProtKB-EC"/>
</dbReference>
<keyword evidence="10" id="KW-0963">Cytoplasm</keyword>
<keyword evidence="14" id="KW-1185">Reference proteome</keyword>
<keyword evidence="1 10" id="KW-0820">tRNA-binding</keyword>
<feature type="domain" description="tRNA-specific 2-thiouridylase MnmA-like central" evidence="12">
    <location>
        <begin position="200"/>
        <end position="261"/>
    </location>
</feature>
<dbReference type="Pfam" id="PF20259">
    <property type="entry name" value="tRNA_Me_trans_M"/>
    <property type="match status" value="1"/>
</dbReference>
<gene>
    <name evidence="13" type="primary">trmU</name>
    <name evidence="10" type="synonym">mnmA</name>
    <name evidence="13" type="ORF">HMPREF0682_1948</name>
</gene>
<dbReference type="GO" id="GO:0002143">
    <property type="term" value="P:tRNA wobble position uridine thiolation"/>
    <property type="evidence" value="ECO:0007669"/>
    <property type="project" value="TreeGrafter"/>
</dbReference>
<keyword evidence="7" id="KW-1015">Disulfide bond</keyword>
<feature type="region of interest" description="Interaction with tRNA" evidence="10">
    <location>
        <begin position="136"/>
        <end position="138"/>
    </location>
</feature>
<evidence type="ECO:0000256" key="5">
    <source>
        <dbReference type="ARBA" id="ARBA00022840"/>
    </source>
</evidence>
<dbReference type="GO" id="GO:0032259">
    <property type="term" value="P:methylation"/>
    <property type="evidence" value="ECO:0007669"/>
    <property type="project" value="UniProtKB-KW"/>
</dbReference>
<comment type="similarity">
    <text evidence="10">Belongs to the MnmA/TRMU family.</text>
</comment>
<keyword evidence="6 10" id="KW-0694">RNA-binding</keyword>
<dbReference type="Gene3D" id="3.40.50.620">
    <property type="entry name" value="HUPs"/>
    <property type="match status" value="1"/>
</dbReference>
<feature type="site" description="Interaction with tRNA" evidence="10">
    <location>
        <position position="114"/>
    </location>
</feature>
<dbReference type="HAMAP" id="MF_00144">
    <property type="entry name" value="tRNA_thiouridyl_MnmA"/>
    <property type="match status" value="1"/>
</dbReference>
<dbReference type="NCBIfam" id="TIGR00420">
    <property type="entry name" value="trmU"/>
    <property type="match status" value="1"/>
</dbReference>
<dbReference type="PANTHER" id="PTHR11933:SF5">
    <property type="entry name" value="MITOCHONDRIAL TRNA-SPECIFIC 2-THIOURIDYLASE 1"/>
    <property type="match status" value="1"/>
</dbReference>
<dbReference type="PANTHER" id="PTHR11933">
    <property type="entry name" value="TRNA 5-METHYLAMINOMETHYL-2-THIOURIDYLATE -METHYLTRANSFERASE"/>
    <property type="match status" value="1"/>
</dbReference>
<keyword evidence="5 10" id="KW-0067">ATP-binding</keyword>
<dbReference type="Gene3D" id="2.40.30.10">
    <property type="entry name" value="Translation factors"/>
    <property type="match status" value="1"/>
</dbReference>
<dbReference type="SUPFAM" id="SSF52402">
    <property type="entry name" value="Adenine nucleotide alpha hydrolases-like"/>
    <property type="match status" value="1"/>
</dbReference>
<dbReference type="GO" id="GO:0008168">
    <property type="term" value="F:methyltransferase activity"/>
    <property type="evidence" value="ECO:0007669"/>
    <property type="project" value="UniProtKB-KW"/>
</dbReference>
<comment type="caution">
    <text evidence="13">The sequence shown here is derived from an EMBL/GenBank/DDBJ whole genome shotgun (WGS) entry which is preliminary data.</text>
</comment>
<reference evidence="13" key="1">
    <citation type="submission" date="2013-08" db="EMBL/GenBank/DDBJ databases">
        <authorList>
            <person name="Durkin A.S."/>
            <person name="Haft D.R."/>
            <person name="McCorrison J."/>
            <person name="Torralba M."/>
            <person name="Gillis M."/>
            <person name="Haft D.H."/>
            <person name="Methe B."/>
            <person name="Sutton G."/>
            <person name="Nelson K.E."/>
        </authorList>
    </citation>
    <scope>NUCLEOTIDE SEQUENCE [LARGE SCALE GENOMIC DNA]</scope>
    <source>
        <strain evidence="13">F0233</strain>
    </source>
</reference>
<comment type="function">
    <text evidence="9 10">Catalyzes the 2-thiolation of uridine at the wobble position (U34) of tRNA, leading to the formation of s(2)U34.</text>
</comment>
<dbReference type="RefSeq" id="WP_021797704.1">
    <property type="nucleotide sequence ID" value="NZ_ACVN02000194.1"/>
</dbReference>
<dbReference type="EMBL" id="ACVN02000194">
    <property type="protein sequence ID" value="ERK55135.1"/>
    <property type="molecule type" value="Genomic_DNA"/>
</dbReference>
<evidence type="ECO:0000259" key="12">
    <source>
        <dbReference type="Pfam" id="PF20259"/>
    </source>
</evidence>
<dbReference type="InterPro" id="IPR004506">
    <property type="entry name" value="MnmA-like"/>
</dbReference>
<dbReference type="Gene3D" id="2.30.30.280">
    <property type="entry name" value="Adenine nucleotide alpha hydrolases-like domains"/>
    <property type="match status" value="1"/>
</dbReference>
<evidence type="ECO:0000313" key="13">
    <source>
        <dbReference type="EMBL" id="ERK55135.1"/>
    </source>
</evidence>
<keyword evidence="4 10" id="KW-0547">Nucleotide-binding</keyword>
<dbReference type="NCBIfam" id="NF001138">
    <property type="entry name" value="PRK00143.1"/>
    <property type="match status" value="1"/>
</dbReference>
<dbReference type="EC" id="2.8.1.13" evidence="10"/>
<feature type="binding site" evidence="10">
    <location>
        <position position="32"/>
    </location>
    <ligand>
        <name>ATP</name>
        <dbReference type="ChEBI" id="CHEBI:30616"/>
    </ligand>
</feature>
<dbReference type="Pfam" id="PF20258">
    <property type="entry name" value="tRNA_Me_trans_C"/>
    <property type="match status" value="1"/>
</dbReference>
<dbReference type="OrthoDB" id="9800696at2"/>
<dbReference type="InterPro" id="IPR046884">
    <property type="entry name" value="MnmA-like_central"/>
</dbReference>
<evidence type="ECO:0000256" key="8">
    <source>
        <dbReference type="ARBA" id="ARBA00051542"/>
    </source>
</evidence>
<proteinExistence type="inferred from homology"/>
<dbReference type="InterPro" id="IPR046885">
    <property type="entry name" value="MnmA-like_C"/>
</dbReference>
<dbReference type="AlphaFoldDB" id="U2PX92"/>
<evidence type="ECO:0000256" key="7">
    <source>
        <dbReference type="ARBA" id="ARBA00023157"/>
    </source>
</evidence>
<evidence type="ECO:0000256" key="10">
    <source>
        <dbReference type="HAMAP-Rule" id="MF_00144"/>
    </source>
</evidence>
<sequence>MRIAVAVSGGVDSAVAAALVQAQGHEVVGVHLLMGTASVPETDDARRVAERLGIDLVVRDLCGPFAERVVDYFVDSYTQGRTPNPCLRCNRGVKFAGLLAMSRAEGFDAVATGHYARITRSEEGPAELRRAADRRKDQSYVLAVLDQESLARLVFPLGELASKDEVRALAARLGLPVADKPDSTDICFVTAGGAGRFPAGRLPERPGDIVDADGVVIGHHAGTHHFTIGQRRGLRLTRPAADGAPRYVTGIDAGANIVRVGPADALLVDELVAERLLLTGPPLPDGWHGAAQFRAHGAACPAVVHHDDERVRVVFDEPVPSVAPGQFVVLYDGDVVRGCAEITATRRAGASGGPGAGAVRA</sequence>
<feature type="binding site" evidence="10">
    <location>
        <position position="113"/>
    </location>
    <ligand>
        <name>ATP</name>
        <dbReference type="ChEBI" id="CHEBI:30616"/>
    </ligand>
</feature>
<dbReference type="GO" id="GO:0000049">
    <property type="term" value="F:tRNA binding"/>
    <property type="evidence" value="ECO:0007669"/>
    <property type="project" value="UniProtKB-KW"/>
</dbReference>
<dbReference type="GO" id="GO:0005737">
    <property type="term" value="C:cytoplasm"/>
    <property type="evidence" value="ECO:0007669"/>
    <property type="project" value="UniProtKB-SubCell"/>
</dbReference>
<evidence type="ECO:0000313" key="14">
    <source>
        <dbReference type="Proteomes" id="UP000017052"/>
    </source>
</evidence>
<evidence type="ECO:0000256" key="6">
    <source>
        <dbReference type="ARBA" id="ARBA00022884"/>
    </source>
</evidence>
<comment type="caution">
    <text evidence="10">Lacks conserved residue(s) required for the propagation of feature annotation.</text>
</comment>
<comment type="catalytic activity">
    <reaction evidence="8 10">
        <text>S-sulfanyl-L-cysteinyl-[protein] + uridine(34) in tRNA + AH2 + ATP = 2-thiouridine(34) in tRNA + L-cysteinyl-[protein] + A + AMP + diphosphate + H(+)</text>
        <dbReference type="Rhea" id="RHEA:47032"/>
        <dbReference type="Rhea" id="RHEA-COMP:10131"/>
        <dbReference type="Rhea" id="RHEA-COMP:11726"/>
        <dbReference type="Rhea" id="RHEA-COMP:11727"/>
        <dbReference type="Rhea" id="RHEA-COMP:11728"/>
        <dbReference type="ChEBI" id="CHEBI:13193"/>
        <dbReference type="ChEBI" id="CHEBI:15378"/>
        <dbReference type="ChEBI" id="CHEBI:17499"/>
        <dbReference type="ChEBI" id="CHEBI:29950"/>
        <dbReference type="ChEBI" id="CHEBI:30616"/>
        <dbReference type="ChEBI" id="CHEBI:33019"/>
        <dbReference type="ChEBI" id="CHEBI:61963"/>
        <dbReference type="ChEBI" id="CHEBI:65315"/>
        <dbReference type="ChEBI" id="CHEBI:87170"/>
        <dbReference type="ChEBI" id="CHEBI:456215"/>
        <dbReference type="EC" id="2.8.1.13"/>
    </reaction>
</comment>
<feature type="site" description="Interaction with tRNA" evidence="10">
    <location>
        <position position="326"/>
    </location>
</feature>